<feature type="domain" description="DZANK-type" evidence="2">
    <location>
        <begin position="10"/>
        <end position="58"/>
    </location>
</feature>
<dbReference type="Pfam" id="PF12773">
    <property type="entry name" value="DZR"/>
    <property type="match status" value="1"/>
</dbReference>
<gene>
    <name evidence="3" type="ORF">IAC95_04585</name>
</gene>
<evidence type="ECO:0000313" key="4">
    <source>
        <dbReference type="Proteomes" id="UP000824200"/>
    </source>
</evidence>
<dbReference type="AlphaFoldDB" id="A0A9D1E4L2"/>
<feature type="transmembrane region" description="Helical" evidence="1">
    <location>
        <begin position="280"/>
        <end position="300"/>
    </location>
</feature>
<comment type="caution">
    <text evidence="3">The sequence shown here is derived from an EMBL/GenBank/DDBJ whole genome shotgun (WGS) entry which is preliminary data.</text>
</comment>
<name>A0A9D1E4L2_9BACT</name>
<keyword evidence="1" id="KW-0472">Membrane</keyword>
<proteinExistence type="predicted"/>
<keyword evidence="1" id="KW-1133">Transmembrane helix</keyword>
<reference evidence="3" key="1">
    <citation type="submission" date="2020-10" db="EMBL/GenBank/DDBJ databases">
        <authorList>
            <person name="Gilroy R."/>
        </authorList>
    </citation>
    <scope>NUCLEOTIDE SEQUENCE</scope>
    <source>
        <strain evidence="3">CHK121-14286</strain>
    </source>
</reference>
<evidence type="ECO:0000313" key="3">
    <source>
        <dbReference type="EMBL" id="HIR66136.1"/>
    </source>
</evidence>
<reference evidence="3" key="2">
    <citation type="journal article" date="2021" name="PeerJ">
        <title>Extensive microbial diversity within the chicken gut microbiome revealed by metagenomics and culture.</title>
        <authorList>
            <person name="Gilroy R."/>
            <person name="Ravi A."/>
            <person name="Getino M."/>
            <person name="Pursley I."/>
            <person name="Horton D.L."/>
            <person name="Alikhan N.F."/>
            <person name="Baker D."/>
            <person name="Gharbi K."/>
            <person name="Hall N."/>
            <person name="Watson M."/>
            <person name="Adriaenssens E.M."/>
            <person name="Foster-Nyarko E."/>
            <person name="Jarju S."/>
            <person name="Secka A."/>
            <person name="Antonio M."/>
            <person name="Oren A."/>
            <person name="Chaudhuri R.R."/>
            <person name="La Ragione R."/>
            <person name="Hildebrand F."/>
            <person name="Pallen M.J."/>
        </authorList>
    </citation>
    <scope>NUCLEOTIDE SEQUENCE</scope>
    <source>
        <strain evidence="3">CHK121-14286</strain>
    </source>
</reference>
<sequence>MFSSNSFNVCPHCGKANSLNARYCSSCGKQLVVPEEVVVCPKCHKTNSPLASFCGACGAPLRSGAQTKICPKCHREVEINQNVCSCGYSFGAVSYAKPEESKPVSLPTAKTRSHKGGRVLAFVALIFLLVFAYIVAVPASVIRPQVITDIDKGIFAPMEQTPAMYGYDIVKTWAQLVVSIVNGEASSVSTVGEAITRDIGGFLVACFVVITLLSMAVHLIVCIVRIFSGKRSKRANGFYLTMAILSTLWVALFAICYYLIDASSSMGILVTVRNIFVPTLNTTGWVIYAIPVYFWFFFFYSVGAKAKTIQESVA</sequence>
<feature type="transmembrane region" description="Helical" evidence="1">
    <location>
        <begin position="238"/>
        <end position="260"/>
    </location>
</feature>
<accession>A0A9D1E4L2</accession>
<dbReference type="Proteomes" id="UP000824200">
    <property type="component" value="Unassembled WGS sequence"/>
</dbReference>
<feature type="transmembrane region" description="Helical" evidence="1">
    <location>
        <begin position="119"/>
        <end position="142"/>
    </location>
</feature>
<feature type="transmembrane region" description="Helical" evidence="1">
    <location>
        <begin position="199"/>
        <end position="226"/>
    </location>
</feature>
<dbReference type="InterPro" id="IPR025874">
    <property type="entry name" value="DZR"/>
</dbReference>
<keyword evidence="1" id="KW-0812">Transmembrane</keyword>
<dbReference type="EMBL" id="DVHL01000036">
    <property type="protein sequence ID" value="HIR66136.1"/>
    <property type="molecule type" value="Genomic_DNA"/>
</dbReference>
<organism evidence="3 4">
    <name type="scientific">Candidatus Fimimonas gallinarum</name>
    <dbReference type="NCBI Taxonomy" id="2840821"/>
    <lineage>
        <taxon>Bacteria</taxon>
        <taxon>Pseudomonadati</taxon>
        <taxon>Myxococcota</taxon>
        <taxon>Myxococcia</taxon>
        <taxon>Myxococcales</taxon>
        <taxon>Cystobacterineae</taxon>
        <taxon>Myxococcaceae</taxon>
        <taxon>Myxococcaceae incertae sedis</taxon>
        <taxon>Candidatus Fimimonas</taxon>
    </lineage>
</organism>
<evidence type="ECO:0000259" key="2">
    <source>
        <dbReference type="Pfam" id="PF12773"/>
    </source>
</evidence>
<evidence type="ECO:0000256" key="1">
    <source>
        <dbReference type="SAM" id="Phobius"/>
    </source>
</evidence>
<protein>
    <submittedName>
        <fullName evidence="3">Zinc ribbon domain-containing protein</fullName>
    </submittedName>
</protein>